<evidence type="ECO:0000313" key="3">
    <source>
        <dbReference type="Proteomes" id="UP001279642"/>
    </source>
</evidence>
<keyword evidence="3" id="KW-1185">Reference proteome</keyword>
<accession>A0ABU5EGY0</accession>
<keyword evidence="1" id="KW-1133">Transmembrane helix</keyword>
<dbReference type="InterPro" id="IPR009935">
    <property type="entry name" value="DUF1467"/>
</dbReference>
<evidence type="ECO:0000256" key="1">
    <source>
        <dbReference type="SAM" id="Phobius"/>
    </source>
</evidence>
<feature type="transmembrane region" description="Helical" evidence="1">
    <location>
        <begin position="58"/>
        <end position="78"/>
    </location>
</feature>
<feature type="transmembrane region" description="Helical" evidence="1">
    <location>
        <begin position="6"/>
        <end position="29"/>
    </location>
</feature>
<comment type="caution">
    <text evidence="2">The sequence shown here is derived from an EMBL/GenBank/DDBJ whole genome shotgun (WGS) entry which is preliminary data.</text>
</comment>
<protein>
    <submittedName>
        <fullName evidence="2">DUF1467 family protein</fullName>
    </submittedName>
</protein>
<organism evidence="2 3">
    <name type="scientific">Dongia soli</name>
    <dbReference type="NCBI Taxonomy" id="600628"/>
    <lineage>
        <taxon>Bacteria</taxon>
        <taxon>Pseudomonadati</taxon>
        <taxon>Pseudomonadota</taxon>
        <taxon>Alphaproteobacteria</taxon>
        <taxon>Rhodospirillales</taxon>
        <taxon>Dongiaceae</taxon>
        <taxon>Dongia</taxon>
    </lineage>
</organism>
<reference evidence="2 3" key="1">
    <citation type="journal article" date="2016" name="Antonie Van Leeuwenhoek">
        <title>Dongia soli sp. nov., isolated from soil from Dokdo, Korea.</title>
        <authorList>
            <person name="Kim D.U."/>
            <person name="Lee H."/>
            <person name="Kim H."/>
            <person name="Kim S.G."/>
            <person name="Ka J.O."/>
        </authorList>
    </citation>
    <scope>NUCLEOTIDE SEQUENCE [LARGE SCALE GENOMIC DNA]</scope>
    <source>
        <strain evidence="2 3">D78</strain>
    </source>
</reference>
<proteinExistence type="predicted"/>
<name>A0ABU5EGY0_9PROT</name>
<dbReference type="EMBL" id="JAXCLW010000007">
    <property type="protein sequence ID" value="MDY0885129.1"/>
    <property type="molecule type" value="Genomic_DNA"/>
</dbReference>
<sequence>MNFSDVFAQILIYFLFWFLCLFIVLPFGVKRDEAPEVGHDAGAPVNPALKKKALATTILALVLWGILFYVTHILGYSLQSVFENK</sequence>
<dbReference type="Proteomes" id="UP001279642">
    <property type="component" value="Unassembled WGS sequence"/>
</dbReference>
<gene>
    <name evidence="2" type="ORF">SMD27_19965</name>
</gene>
<keyword evidence="1" id="KW-0472">Membrane</keyword>
<keyword evidence="1" id="KW-0812">Transmembrane</keyword>
<dbReference type="Pfam" id="PF07330">
    <property type="entry name" value="DUF1467"/>
    <property type="match status" value="1"/>
</dbReference>
<dbReference type="RefSeq" id="WP_320510197.1">
    <property type="nucleotide sequence ID" value="NZ_JAXCLW010000007.1"/>
</dbReference>
<evidence type="ECO:0000313" key="2">
    <source>
        <dbReference type="EMBL" id="MDY0885129.1"/>
    </source>
</evidence>